<keyword evidence="2" id="KW-0808">Transferase</keyword>
<comment type="caution">
    <text evidence="9">The sequence shown here is derived from an EMBL/GenBank/DDBJ whole genome shotgun (WGS) entry which is preliminary data.</text>
</comment>
<dbReference type="PANTHER" id="PTHR30582">
    <property type="entry name" value="L,D-TRANSPEPTIDASE"/>
    <property type="match status" value="1"/>
</dbReference>
<proteinExistence type="predicted"/>
<evidence type="ECO:0000256" key="2">
    <source>
        <dbReference type="ARBA" id="ARBA00022679"/>
    </source>
</evidence>
<dbReference type="GO" id="GO:0005576">
    <property type="term" value="C:extracellular region"/>
    <property type="evidence" value="ECO:0007669"/>
    <property type="project" value="TreeGrafter"/>
</dbReference>
<dbReference type="GO" id="GO:0008360">
    <property type="term" value="P:regulation of cell shape"/>
    <property type="evidence" value="ECO:0007669"/>
    <property type="project" value="UniProtKB-UniRule"/>
</dbReference>
<dbReference type="EMBL" id="JGZB01000002">
    <property type="protein sequence ID" value="KFI69363.1"/>
    <property type="molecule type" value="Genomic_DNA"/>
</dbReference>
<dbReference type="RefSeq" id="WP_022859743.1">
    <property type="nucleotide sequence ID" value="NZ_JGZB01000002.1"/>
</dbReference>
<reference evidence="9 10" key="1">
    <citation type="submission" date="2014-03" db="EMBL/GenBank/DDBJ databases">
        <title>Genomics of Bifidobacteria.</title>
        <authorList>
            <person name="Ventura M."/>
            <person name="Milani C."/>
            <person name="Lugli G.A."/>
        </authorList>
    </citation>
    <scope>NUCLEOTIDE SEQUENCE [LARGE SCALE GENOMIC DNA]</scope>
    <source>
        <strain evidence="9 10">LMG 11591</strain>
    </source>
</reference>
<feature type="domain" description="L,D-TPase catalytic" evidence="8">
    <location>
        <begin position="393"/>
        <end position="536"/>
    </location>
</feature>
<keyword evidence="10" id="KW-1185">Reference proteome</keyword>
<dbReference type="AlphaFoldDB" id="A0A087BEB3"/>
<accession>A0A087BEB3</accession>
<sequence length="537" mass="58143">MTRRDDQKPPFTDEQPTQQWASMDDFAEAGPDHVDSGTESLHIAMKQKKRHIWPLVVTVIVACVAAIGAGFFWYFQSHALPGVTLWGHSVTGKSQAQIQDEIEEGVAQATIPVSYDGEHAEVSLKDLGLTVNAKQIAQDAVNAKRSNTVWERYSPWEPENVDPTIDISGVDPTVLNEKLNIQTVQPVNASLQASEDGKGFTVTNAVQGTGANPVDVAHEAVSVVESLGTRKPQTVNVKLSQIEPAISDAVITTAQSTLQKLVDKPLTVKVGGHSIGSFNAQNLMDAAKVDPAATAKDDQVKVGNVVFSADKFQQAYEKSIKDTLSDTKKDQSEIVNNDGDVLEITDKGHDGVKIADGADTHVGADALKAIQSGSDTINVDGTVDPMNVTKTKRHVVVDLSDHKVYAYENGKLVNQFWMSAGQGNDYQTGVCQPSGDLCTEPGDYKIWLKYDSQNMSGNLTLSDGSNESWDVKDVGFVNYFSKSGCAIHRIASKTPFNNDDIRALGENTSHGCVGIGWDVAQWFYNWALMGTTVHVQV</sequence>
<keyword evidence="7" id="KW-0812">Transmembrane</keyword>
<keyword evidence="4 6" id="KW-0573">Peptidoglycan synthesis</keyword>
<dbReference type="Pfam" id="PF03734">
    <property type="entry name" value="YkuD"/>
    <property type="match status" value="1"/>
</dbReference>
<keyword evidence="3 6" id="KW-0133">Cell shape</keyword>
<dbReference type="GO" id="GO:0016740">
    <property type="term" value="F:transferase activity"/>
    <property type="evidence" value="ECO:0007669"/>
    <property type="project" value="UniProtKB-KW"/>
</dbReference>
<evidence type="ECO:0000313" key="10">
    <source>
        <dbReference type="Proteomes" id="UP000029052"/>
    </source>
</evidence>
<evidence type="ECO:0000313" key="9">
    <source>
        <dbReference type="EMBL" id="KFI69363.1"/>
    </source>
</evidence>
<dbReference type="InterPro" id="IPR005490">
    <property type="entry name" value="LD_TPept_cat_dom"/>
</dbReference>
<dbReference type="InterPro" id="IPR050979">
    <property type="entry name" value="LD-transpeptidase"/>
</dbReference>
<evidence type="ECO:0000259" key="8">
    <source>
        <dbReference type="PROSITE" id="PS52029"/>
    </source>
</evidence>
<dbReference type="GO" id="GO:0071555">
    <property type="term" value="P:cell wall organization"/>
    <property type="evidence" value="ECO:0007669"/>
    <property type="project" value="UniProtKB-UniRule"/>
</dbReference>
<evidence type="ECO:0000256" key="6">
    <source>
        <dbReference type="PROSITE-ProRule" id="PRU01373"/>
    </source>
</evidence>
<dbReference type="Gene3D" id="2.40.440.10">
    <property type="entry name" value="L,D-transpeptidase catalytic domain-like"/>
    <property type="match status" value="1"/>
</dbReference>
<dbReference type="PROSITE" id="PS52029">
    <property type="entry name" value="LD_TPASE"/>
    <property type="match status" value="1"/>
</dbReference>
<dbReference type="SUPFAM" id="SSF141523">
    <property type="entry name" value="L,D-transpeptidase catalytic domain-like"/>
    <property type="match status" value="1"/>
</dbReference>
<dbReference type="InterPro" id="IPR038063">
    <property type="entry name" value="Transpep_catalytic_dom"/>
</dbReference>
<organism evidence="9 10">
    <name type="scientific">Bifidobacterium magnum</name>
    <dbReference type="NCBI Taxonomy" id="1692"/>
    <lineage>
        <taxon>Bacteria</taxon>
        <taxon>Bacillati</taxon>
        <taxon>Actinomycetota</taxon>
        <taxon>Actinomycetes</taxon>
        <taxon>Bifidobacteriales</taxon>
        <taxon>Bifidobacteriaceae</taxon>
        <taxon>Bifidobacterium</taxon>
    </lineage>
</organism>
<dbReference type="UniPathway" id="UPA00219"/>
<comment type="pathway">
    <text evidence="1 6">Cell wall biogenesis; peptidoglycan biosynthesis.</text>
</comment>
<evidence type="ECO:0000256" key="3">
    <source>
        <dbReference type="ARBA" id="ARBA00022960"/>
    </source>
</evidence>
<dbReference type="eggNOG" id="COG1376">
    <property type="taxonomic scope" value="Bacteria"/>
</dbReference>
<keyword evidence="7" id="KW-0472">Membrane</keyword>
<dbReference type="PANTHER" id="PTHR30582:SF2">
    <property type="entry name" value="L,D-TRANSPEPTIDASE YCIB-RELATED"/>
    <property type="match status" value="1"/>
</dbReference>
<feature type="active site" description="Nucleophile" evidence="6">
    <location>
        <position position="512"/>
    </location>
</feature>
<keyword evidence="5 6" id="KW-0961">Cell wall biogenesis/degradation</keyword>
<evidence type="ECO:0000256" key="4">
    <source>
        <dbReference type="ARBA" id="ARBA00022984"/>
    </source>
</evidence>
<dbReference type="GO" id="GO:0071972">
    <property type="term" value="F:peptidoglycan L,D-transpeptidase activity"/>
    <property type="evidence" value="ECO:0007669"/>
    <property type="project" value="TreeGrafter"/>
</dbReference>
<keyword evidence="7" id="KW-1133">Transmembrane helix</keyword>
<gene>
    <name evidence="9" type="ORF">BMAGN_1139</name>
</gene>
<dbReference type="Proteomes" id="UP000029052">
    <property type="component" value="Unassembled WGS sequence"/>
</dbReference>
<dbReference type="GO" id="GO:0018104">
    <property type="term" value="P:peptidoglycan-protein cross-linking"/>
    <property type="evidence" value="ECO:0007669"/>
    <property type="project" value="TreeGrafter"/>
</dbReference>
<feature type="active site" description="Proton donor/acceptor" evidence="6">
    <location>
        <position position="488"/>
    </location>
</feature>
<evidence type="ECO:0000256" key="7">
    <source>
        <dbReference type="SAM" id="Phobius"/>
    </source>
</evidence>
<evidence type="ECO:0000256" key="5">
    <source>
        <dbReference type="ARBA" id="ARBA00023316"/>
    </source>
</evidence>
<evidence type="ECO:0000256" key="1">
    <source>
        <dbReference type="ARBA" id="ARBA00004752"/>
    </source>
</evidence>
<name>A0A087BEB3_9BIFI</name>
<dbReference type="CDD" id="cd16913">
    <property type="entry name" value="YkuD_like"/>
    <property type="match status" value="1"/>
</dbReference>
<protein>
    <submittedName>
        <fullName evidence="9">ErfK/YbiS/YcfS/YnhG protein</fullName>
    </submittedName>
</protein>
<feature type="transmembrane region" description="Helical" evidence="7">
    <location>
        <begin position="52"/>
        <end position="75"/>
    </location>
</feature>
<dbReference type="STRING" id="1692.BMAGN_1139"/>